<dbReference type="GO" id="GO:0005813">
    <property type="term" value="C:centrosome"/>
    <property type="evidence" value="ECO:0007669"/>
    <property type="project" value="TreeGrafter"/>
</dbReference>
<dbReference type="PANTHER" id="PTHR28661:SF1">
    <property type="entry name" value="MICROTUBULE NUCLEATION FACTOR SSNA1"/>
    <property type="match status" value="1"/>
</dbReference>
<organism evidence="2 3">
    <name type="scientific">Megalurothrips usitatus</name>
    <name type="common">bean blossom thrips</name>
    <dbReference type="NCBI Taxonomy" id="439358"/>
    <lineage>
        <taxon>Eukaryota</taxon>
        <taxon>Metazoa</taxon>
        <taxon>Ecdysozoa</taxon>
        <taxon>Arthropoda</taxon>
        <taxon>Hexapoda</taxon>
        <taxon>Insecta</taxon>
        <taxon>Pterygota</taxon>
        <taxon>Neoptera</taxon>
        <taxon>Paraneoptera</taxon>
        <taxon>Thysanoptera</taxon>
        <taxon>Terebrantia</taxon>
        <taxon>Thripoidea</taxon>
        <taxon>Thripidae</taxon>
        <taxon>Megalurothrips</taxon>
    </lineage>
</organism>
<evidence type="ECO:0000313" key="2">
    <source>
        <dbReference type="EMBL" id="KAJ1521152.1"/>
    </source>
</evidence>
<reference evidence="2" key="1">
    <citation type="submission" date="2022-12" db="EMBL/GenBank/DDBJ databases">
        <title>Chromosome-level genome assembly of the bean flower thrips Megalurothrips usitatus.</title>
        <authorList>
            <person name="Ma L."/>
            <person name="Liu Q."/>
            <person name="Li H."/>
            <person name="Cai W."/>
        </authorList>
    </citation>
    <scope>NUCLEOTIDE SEQUENCE</scope>
    <source>
        <strain evidence="2">Cailab_2022a</strain>
    </source>
</reference>
<dbReference type="AlphaFoldDB" id="A0AAV7X9W4"/>
<proteinExistence type="predicted"/>
<sequence length="118" mass="13392">MSEKGAALQTYNQELVKGIETLKKRRACLLQLIEEDERKKEVLEKDLAEVKEKLSAVCQDLNERLNKKAYYDEAIENSESAYMKILESSQALLNVVRQDAFVLDSSDHSVNVNRASTA</sequence>
<name>A0AAV7X9W4_9NEOP</name>
<evidence type="ECO:0000256" key="1">
    <source>
        <dbReference type="SAM" id="Coils"/>
    </source>
</evidence>
<dbReference type="Proteomes" id="UP001075354">
    <property type="component" value="Chromosome 13"/>
</dbReference>
<dbReference type="EMBL" id="JAPTSV010000013">
    <property type="protein sequence ID" value="KAJ1521152.1"/>
    <property type="molecule type" value="Genomic_DNA"/>
</dbReference>
<dbReference type="PANTHER" id="PTHR28661">
    <property type="entry name" value="SJOEGREN SYNDROME NUCLEAR AUTOANTIGEN 1"/>
    <property type="match status" value="1"/>
</dbReference>
<protein>
    <recommendedName>
        <fullName evidence="4">Sjoegren syndrome nuclear autoantigen 1</fullName>
    </recommendedName>
</protein>
<feature type="coiled-coil region" evidence="1">
    <location>
        <begin position="19"/>
        <end position="60"/>
    </location>
</feature>
<dbReference type="InterPro" id="IPR033362">
    <property type="entry name" value="SSNA1_fam"/>
</dbReference>
<gene>
    <name evidence="2" type="ORF">ONE63_002847</name>
</gene>
<dbReference type="GO" id="GO:0036064">
    <property type="term" value="C:ciliary basal body"/>
    <property type="evidence" value="ECO:0007669"/>
    <property type="project" value="TreeGrafter"/>
</dbReference>
<evidence type="ECO:0000313" key="3">
    <source>
        <dbReference type="Proteomes" id="UP001075354"/>
    </source>
</evidence>
<comment type="caution">
    <text evidence="2">The sequence shown here is derived from an EMBL/GenBank/DDBJ whole genome shotgun (WGS) entry which is preliminary data.</text>
</comment>
<accession>A0AAV7X9W4</accession>
<evidence type="ECO:0008006" key="4">
    <source>
        <dbReference type="Google" id="ProtNLM"/>
    </source>
</evidence>
<keyword evidence="3" id="KW-1185">Reference proteome</keyword>
<keyword evidence="1" id="KW-0175">Coiled coil</keyword>